<evidence type="ECO:0000256" key="6">
    <source>
        <dbReference type="ARBA" id="ARBA00023055"/>
    </source>
</evidence>
<reference evidence="13 14" key="1">
    <citation type="submission" date="2020-06" db="EMBL/GenBank/DDBJ databases">
        <authorList>
            <person name="Li R."/>
            <person name="Bekaert M."/>
        </authorList>
    </citation>
    <scope>NUCLEOTIDE SEQUENCE [LARGE SCALE GENOMIC DNA]</scope>
    <source>
        <strain evidence="14">wild</strain>
    </source>
</reference>
<evidence type="ECO:0000256" key="2">
    <source>
        <dbReference type="ARBA" id="ARBA00022448"/>
    </source>
</evidence>
<dbReference type="EMBL" id="CACVKT020001865">
    <property type="protein sequence ID" value="CAC5372741.1"/>
    <property type="molecule type" value="Genomic_DNA"/>
</dbReference>
<proteinExistence type="predicted"/>
<dbReference type="PROSITE" id="PS50848">
    <property type="entry name" value="START"/>
    <property type="match status" value="1"/>
</dbReference>
<feature type="domain" description="START" evidence="12">
    <location>
        <begin position="20"/>
        <end position="204"/>
    </location>
</feature>
<evidence type="ECO:0000256" key="4">
    <source>
        <dbReference type="ARBA" id="ARBA00022553"/>
    </source>
</evidence>
<dbReference type="SMART" id="SM00234">
    <property type="entry name" value="START"/>
    <property type="match status" value="1"/>
</dbReference>
<dbReference type="GO" id="GO:0008525">
    <property type="term" value="F:phosphatidylcholine transporter activity"/>
    <property type="evidence" value="ECO:0007669"/>
    <property type="project" value="TreeGrafter"/>
</dbReference>
<dbReference type="Proteomes" id="UP000507470">
    <property type="component" value="Unassembled WGS sequence"/>
</dbReference>
<comment type="subunit">
    <text evidence="8">Interacts with ACOT13/THEM2.</text>
</comment>
<gene>
    <name evidence="13" type="ORF">MCOR_10741</name>
</gene>
<evidence type="ECO:0000256" key="8">
    <source>
        <dbReference type="ARBA" id="ARBA00063535"/>
    </source>
</evidence>
<evidence type="ECO:0000256" key="10">
    <source>
        <dbReference type="ARBA" id="ARBA00077188"/>
    </source>
</evidence>
<evidence type="ECO:0000256" key="7">
    <source>
        <dbReference type="ARBA" id="ARBA00023121"/>
    </source>
</evidence>
<dbReference type="PANTHER" id="PTHR19308:SF39">
    <property type="entry name" value="PHOSPHATIDYLCHOLINE TRANSFER PROTEIN"/>
    <property type="match status" value="1"/>
</dbReference>
<evidence type="ECO:0000256" key="1">
    <source>
        <dbReference type="ARBA" id="ARBA00004496"/>
    </source>
</evidence>
<dbReference type="Pfam" id="PF01852">
    <property type="entry name" value="START"/>
    <property type="match status" value="1"/>
</dbReference>
<dbReference type="SUPFAM" id="SSF55961">
    <property type="entry name" value="Bet v1-like"/>
    <property type="match status" value="1"/>
</dbReference>
<evidence type="ECO:0000313" key="13">
    <source>
        <dbReference type="EMBL" id="CAC5372741.1"/>
    </source>
</evidence>
<keyword evidence="6" id="KW-0445">Lipid transport</keyword>
<dbReference type="InterPro" id="IPR023393">
    <property type="entry name" value="START-like_dom_sf"/>
</dbReference>
<protein>
    <recommendedName>
        <fullName evidence="9">Phosphatidylcholine transfer protein</fullName>
    </recommendedName>
    <alternativeName>
        <fullName evidence="11">START domain-containing protein 2</fullName>
    </alternativeName>
    <alternativeName>
        <fullName evidence="10">StAR-related lipid transfer protein 2</fullName>
    </alternativeName>
</protein>
<dbReference type="GO" id="GO:0031210">
    <property type="term" value="F:phosphatidylcholine binding"/>
    <property type="evidence" value="ECO:0007669"/>
    <property type="project" value="TreeGrafter"/>
</dbReference>
<dbReference type="InterPro" id="IPR051213">
    <property type="entry name" value="START_lipid_transfer"/>
</dbReference>
<comment type="subcellular location">
    <subcellularLocation>
        <location evidence="1">Cytoplasm</location>
    </subcellularLocation>
</comment>
<evidence type="ECO:0000256" key="9">
    <source>
        <dbReference type="ARBA" id="ARBA00069061"/>
    </source>
</evidence>
<organism evidence="13 14">
    <name type="scientific">Mytilus coruscus</name>
    <name type="common">Sea mussel</name>
    <dbReference type="NCBI Taxonomy" id="42192"/>
    <lineage>
        <taxon>Eukaryota</taxon>
        <taxon>Metazoa</taxon>
        <taxon>Spiralia</taxon>
        <taxon>Lophotrochozoa</taxon>
        <taxon>Mollusca</taxon>
        <taxon>Bivalvia</taxon>
        <taxon>Autobranchia</taxon>
        <taxon>Pteriomorphia</taxon>
        <taxon>Mytilida</taxon>
        <taxon>Mytiloidea</taxon>
        <taxon>Mytilidae</taxon>
        <taxon>Mytilinae</taxon>
        <taxon>Mytilus</taxon>
    </lineage>
</organism>
<dbReference type="PANTHER" id="PTHR19308">
    <property type="entry name" value="PHOSPHATIDYLCHOLINE TRANSFER PROTEIN"/>
    <property type="match status" value="1"/>
</dbReference>
<dbReference type="InterPro" id="IPR002913">
    <property type="entry name" value="START_lipid-bd_dom"/>
</dbReference>
<dbReference type="FunFam" id="3.30.530.20:FF:000017">
    <property type="entry name" value="Phosphatidylcholine transfer protein, putative"/>
    <property type="match status" value="1"/>
</dbReference>
<evidence type="ECO:0000256" key="5">
    <source>
        <dbReference type="ARBA" id="ARBA00022990"/>
    </source>
</evidence>
<dbReference type="GO" id="GO:0005829">
    <property type="term" value="C:cytosol"/>
    <property type="evidence" value="ECO:0007669"/>
    <property type="project" value="UniProtKB-ARBA"/>
</dbReference>
<dbReference type="Gene3D" id="3.30.530.20">
    <property type="match status" value="1"/>
</dbReference>
<keyword evidence="14" id="KW-1185">Reference proteome</keyword>
<evidence type="ECO:0000256" key="11">
    <source>
        <dbReference type="ARBA" id="ARBA00079049"/>
    </source>
</evidence>
<keyword evidence="5" id="KW-0007">Acetylation</keyword>
<evidence type="ECO:0000313" key="14">
    <source>
        <dbReference type="Proteomes" id="UP000507470"/>
    </source>
</evidence>
<evidence type="ECO:0000259" key="12">
    <source>
        <dbReference type="PROSITE" id="PS50848"/>
    </source>
</evidence>
<keyword evidence="2" id="KW-0813">Transport</keyword>
<name>A0A6J8ART1_MYTCO</name>
<evidence type="ECO:0000256" key="3">
    <source>
        <dbReference type="ARBA" id="ARBA00022490"/>
    </source>
</evidence>
<sequence>MFSDDDFAVLMKELDQPQIDGWEFFTESHGVTIYRLYNEESGLYEYKIYGTLSDVLPEISADVYMDLEYRKVWDSYAKELYEREENGKKVIYWNVNYPWPMSNRDYVYKREMRELEHNGNKVWIVMAESVECSNIPEKSGVIRVDDYKQSCVLTTDGKQGSKAFMRYYDNPKGMIPTWLINWGAKTGVPSFLTMMQEACRGYPKYLESRNSS</sequence>
<keyword evidence="7" id="KW-0446">Lipid-binding</keyword>
<keyword evidence="4" id="KW-0597">Phosphoprotein</keyword>
<accession>A0A6J8ART1</accession>
<dbReference type="AlphaFoldDB" id="A0A6J8ART1"/>
<keyword evidence="3" id="KW-0963">Cytoplasm</keyword>
<dbReference type="OrthoDB" id="1295045at2759"/>